<feature type="compositionally biased region" description="Low complexity" evidence="1">
    <location>
        <begin position="72"/>
        <end position="101"/>
    </location>
</feature>
<evidence type="ECO:0000313" key="3">
    <source>
        <dbReference type="Proteomes" id="UP000302139"/>
    </source>
</evidence>
<dbReference type="Proteomes" id="UP000302139">
    <property type="component" value="Unassembled WGS sequence"/>
</dbReference>
<reference evidence="2 3" key="1">
    <citation type="submission" date="2019-04" db="EMBL/GenBank/DDBJ databases">
        <title>Draft genome sequences of Streptomyces avermitilis NBRC 14893.</title>
        <authorList>
            <person name="Komaki H."/>
            <person name="Tamura T."/>
            <person name="Hosoyama A."/>
        </authorList>
    </citation>
    <scope>NUCLEOTIDE SEQUENCE [LARGE SCALE GENOMIC DNA]</scope>
    <source>
        <strain evidence="2 3">NBRC 14893</strain>
    </source>
</reference>
<name>A0A4D4LW66_STRAX</name>
<dbReference type="AlphaFoldDB" id="A0A4D4LW66"/>
<feature type="region of interest" description="Disordered" evidence="1">
    <location>
        <begin position="57"/>
        <end position="116"/>
    </location>
</feature>
<proteinExistence type="predicted"/>
<comment type="caution">
    <text evidence="2">The sequence shown here is derived from an EMBL/GenBank/DDBJ whole genome shotgun (WGS) entry which is preliminary data.</text>
</comment>
<organism evidence="2 3">
    <name type="scientific">Streptomyces avermitilis</name>
    <dbReference type="NCBI Taxonomy" id="33903"/>
    <lineage>
        <taxon>Bacteria</taxon>
        <taxon>Bacillati</taxon>
        <taxon>Actinomycetota</taxon>
        <taxon>Actinomycetes</taxon>
        <taxon>Kitasatosporales</taxon>
        <taxon>Streptomycetaceae</taxon>
        <taxon>Streptomyces</taxon>
    </lineage>
</organism>
<dbReference type="EMBL" id="BJHX01000001">
    <property type="protein sequence ID" value="GDY63770.1"/>
    <property type="molecule type" value="Genomic_DNA"/>
</dbReference>
<protein>
    <submittedName>
        <fullName evidence="2">Uncharacterized protein</fullName>
    </submittedName>
</protein>
<sequence>MRGTLPTGSPDFVYVPVEVPSGVQELHVAYTYEKPAVPAGTPGNALDIGLFDERGTELGGKGFRGWSGAPARSSSSVRTTRPPGTSRGPSAPAPGTSPSARTRWRRGVCRTRSRSR</sequence>
<accession>A0A4D4LW66</accession>
<feature type="compositionally biased region" description="Basic residues" evidence="1">
    <location>
        <begin position="102"/>
        <end position="116"/>
    </location>
</feature>
<evidence type="ECO:0000256" key="1">
    <source>
        <dbReference type="SAM" id="MobiDB-lite"/>
    </source>
</evidence>
<gene>
    <name evidence="2" type="ORF">SAV14893_031630</name>
</gene>
<evidence type="ECO:0000313" key="2">
    <source>
        <dbReference type="EMBL" id="GDY63770.1"/>
    </source>
</evidence>